<dbReference type="Proteomes" id="UP001056778">
    <property type="component" value="Chromosome 6"/>
</dbReference>
<comment type="caution">
    <text evidence="1">The sequence shown here is derived from an EMBL/GenBank/DDBJ whole genome shotgun (WGS) entry which is preliminary data.</text>
</comment>
<keyword evidence="2" id="KW-1185">Reference proteome</keyword>
<dbReference type="EMBL" id="CM043020">
    <property type="protein sequence ID" value="KAI4460338.1"/>
    <property type="molecule type" value="Genomic_DNA"/>
</dbReference>
<name>A0ACB9T0N4_HOLOL</name>
<accession>A0ACB9T0N4</accession>
<proteinExistence type="predicted"/>
<keyword evidence="1" id="KW-0808">Transferase</keyword>
<sequence>MPFTHLEKCDMMECYIVCNKNSLQARERYGVLFPTRNLPDRRYFYFCTTNTTGVFLPKEFNCVLGCNVAVNIYISQLQAYIGTPPPPVLMADSLTSTSLQLEWNYEKATIPGLKYLVQWKYEKISPSWQFYKKQTWAPNDTIFTVDDLRPYTRYRFRVAIFLYKQNEPVYSSPSVVIMTLPEGAPVSPPSTIRVVPVDCSRISVSWEPGPFPNGPILSYVDVPAENTFYMFNSLKPGRTYNVSVNMSNGEGTGPAAFASVATPIEAAVRDTQGPILIIGTDQEIVEQGVNMLDEPVTLYNAGRSVKIKGVAIHVKRKLLFVSDSDRYVYKMPLNREANRNRIAVLTPTQRDIQPLDLSVDWLNEQLYILGETRYDVNSGKKMWSVIRCDLDGRGLTVAVAGLKVKPHHIEVDPYNGYLFWILNDKGRSSLYKLDLSDISNGIKHEIDPKPIFSAENLGAFIVDHTNFLLLVSNQNNKTVNSVSLDGKEVHDVRPRISSSVLDKVISLATANKKFYWTDGNQVFFEEYHEEDDTYFHNSFNALMKESYLTVIINMPSSQPIPVPVNPPTLMQAIFGTQRAKTSWVMPHLLGGQGRGAWQNWSYEISVQNSKTKEIQTYKDINVTSYTIKTLKEDAEYVIKAAAYTQSGKGPWSSEFKGRSLRRSKDGKQPMILWSASEGLLQSDTIGENVQTLIHKSSIKDSHFTDTAWYKDQIYLVTNTHQVYMYSFANHKYEQMKNFDSVRSISVDWIGKKLYWSNPKQQLVSLNWVWLNWGWVETCFDLQIMRGNFIGTEKETLPIVTMANELIVDSVRAYLYWSTLHTVSCSRLNGDNITIYHTDQLFSGKQVMGLTLDIDHQYVYWIVRGSGGSNLFRAPMAGSDITKGKLEEKVTSLQKADMQGPLCYFNNRLLWLQDDENAVISNLEGRNVAVINGKSLSGLNMVHVMDSTLNSLPGSFNIKEEDINVLPDVVDVSSVRVVGTWDSFNISWRPIENVNFGTVFYEIKIGESDPQYIIKEPTIRYWRQLPPFSEMQISVRASTYWASSSPVRVTLHSPSYRPSEPENLRVFVSYLRQASDIVSVETTVRWEPPKHTNGVIEKYVVSIWESEDEERNEASIEAQVREYKTNDSALDHIYKYQVQAYTNSEGPPAVAYVNTSLESPIPSLIMATQDSIHLKDFDLVKDDLLLNGISVPVELTYSMAERKLFWINDMQELFVYNLETASKSKIFDVNGRVNSLTIDWIERSLYYVQINSDLEGSSVYKIDLNLIEKGLKIMQIFRTPSTITKIEVSPFTQKLYWIEIDRNYHFRLMQSNTNGSEITPFFIDYMRNKRSLDEEDQFCNCALYPTIEKTFTIDHSDPGNKFRLIYVDTILSSILSVDENSCRCEILLNITGDHQKAQTLNKLKSDFNRIYWTKTDDDYLYIYNKRTNDLVKFPQKNSGDFLIYGQHTQPYPPQRCLLPKFSDNLTVSLVAKMSNSLVLQMPRIDIDEDCQNISTGTVEYKVYYMPYNTEDDLQCDETCAQISTFNDELTINGLRPFSRYVFSLSVSNFYSNVGAVGNHPRIGPGTVIKTAVGAPTRPRNISVTVLNPTLLKVSWLPPEEFNGDTIYYEIHWQTESTTSGIRQKSDQTVMENNMSFEAKPFSAYLTRVSPNETYLVWVRAYSRTNVTFTDSASEKITTFPEPDNITIANYSAYLLRLEWKTSNYISNYTLQYTLLTSNDWKNVLDYQIIIDGGLITAEIGNLKPKTQYKFRFLLTYPKYDRLYIWPKDSRFTFETSGDRPTPPGKPEIRFINRNESKIWWQPSKDNGAPIELYKLEGMTLKNYRQRRSTNRSAWYHNAPSIEEQNWKWEEFYNGTETFWNINGLDPDYRYSFRALAFNEYGWSEPSEDTEFDPTTAALLAEKSDPLTMITVAIGVPVLILLLLLMCLGCFVVAGKCECGKHKKDLHIITPIRRPDVELATLRELPRRTNFIHNTNILYVSAQPTVEEITHLPHIRSMKSLFKQISPDLLIYKHTGGSWKNTSNDSSRERTPFLNSSSDTTPNSTEIPKYLEIVYGSETSPENDGYEIPRNSIRSTKSMQEIPQDSSSSSATDVDNNSHKMSVNNL</sequence>
<keyword evidence="1" id="KW-0675">Receptor</keyword>
<evidence type="ECO:0000313" key="1">
    <source>
        <dbReference type="EMBL" id="KAI4460338.1"/>
    </source>
</evidence>
<organism evidence="1 2">
    <name type="scientific">Holotrichia oblita</name>
    <name type="common">Chafer beetle</name>
    <dbReference type="NCBI Taxonomy" id="644536"/>
    <lineage>
        <taxon>Eukaryota</taxon>
        <taxon>Metazoa</taxon>
        <taxon>Ecdysozoa</taxon>
        <taxon>Arthropoda</taxon>
        <taxon>Hexapoda</taxon>
        <taxon>Insecta</taxon>
        <taxon>Pterygota</taxon>
        <taxon>Neoptera</taxon>
        <taxon>Endopterygota</taxon>
        <taxon>Coleoptera</taxon>
        <taxon>Polyphaga</taxon>
        <taxon>Scarabaeiformia</taxon>
        <taxon>Scarabaeidae</taxon>
        <taxon>Melolonthinae</taxon>
        <taxon>Holotrichia</taxon>
    </lineage>
</organism>
<keyword evidence="1" id="KW-0418">Kinase</keyword>
<reference evidence="1" key="1">
    <citation type="submission" date="2022-04" db="EMBL/GenBank/DDBJ databases">
        <title>Chromosome-scale genome assembly of Holotrichia oblita Faldermann.</title>
        <authorList>
            <person name="Rongchong L."/>
        </authorList>
    </citation>
    <scope>NUCLEOTIDE SEQUENCE</scope>
    <source>
        <strain evidence="1">81SQS9</strain>
    </source>
</reference>
<protein>
    <submittedName>
        <fullName evidence="1">Tyrosine-protein kinase receptor</fullName>
    </submittedName>
</protein>
<evidence type="ECO:0000313" key="2">
    <source>
        <dbReference type="Proteomes" id="UP001056778"/>
    </source>
</evidence>
<gene>
    <name evidence="1" type="ORF">MML48_6g00006357</name>
</gene>